<keyword evidence="2" id="KW-1185">Reference proteome</keyword>
<comment type="caution">
    <text evidence="1">The sequence shown here is derived from an EMBL/GenBank/DDBJ whole genome shotgun (WGS) entry which is preliminary data.</text>
</comment>
<reference evidence="1" key="1">
    <citation type="submission" date="2022-10" db="EMBL/GenBank/DDBJ databases">
        <title>Complete Genome of Trichothecium roseum strain YXFP-22015, a Plant Pathogen Isolated from Citrus.</title>
        <authorList>
            <person name="Wang Y."/>
            <person name="Zhu L."/>
        </authorList>
    </citation>
    <scope>NUCLEOTIDE SEQUENCE</scope>
    <source>
        <strain evidence="1">YXFP-22015</strain>
    </source>
</reference>
<protein>
    <submittedName>
        <fullName evidence="1">Uncharacterized protein</fullName>
    </submittedName>
</protein>
<evidence type="ECO:0000313" key="2">
    <source>
        <dbReference type="Proteomes" id="UP001163324"/>
    </source>
</evidence>
<evidence type="ECO:0000313" key="1">
    <source>
        <dbReference type="EMBL" id="KAI9899703.1"/>
    </source>
</evidence>
<dbReference type="Proteomes" id="UP001163324">
    <property type="component" value="Chromosome 5"/>
</dbReference>
<proteinExistence type="predicted"/>
<accession>A0ACC0V1E2</accession>
<gene>
    <name evidence="1" type="ORF">N3K66_006164</name>
</gene>
<name>A0ACC0V1E2_9HYPO</name>
<organism evidence="1 2">
    <name type="scientific">Trichothecium roseum</name>
    <dbReference type="NCBI Taxonomy" id="47278"/>
    <lineage>
        <taxon>Eukaryota</taxon>
        <taxon>Fungi</taxon>
        <taxon>Dikarya</taxon>
        <taxon>Ascomycota</taxon>
        <taxon>Pezizomycotina</taxon>
        <taxon>Sordariomycetes</taxon>
        <taxon>Hypocreomycetidae</taxon>
        <taxon>Hypocreales</taxon>
        <taxon>Hypocreales incertae sedis</taxon>
        <taxon>Trichothecium</taxon>
    </lineage>
</organism>
<dbReference type="EMBL" id="CM047944">
    <property type="protein sequence ID" value="KAI9899703.1"/>
    <property type="molecule type" value="Genomic_DNA"/>
</dbReference>
<sequence length="179" mass="19431">MASLLNALTSLKSYHLLAWGSLLGTQLYQTFVNTKLCYLHLPRAQFMSLQRHVFPTYFAAATALAVATAVTYPAGSVAGLAEDHVELGLLTATIGMSALNLLVYGPKTLGAMKTRTHTETRDGLQLGSSSELPKDKLTEEMYKAKRGFSRNHAMSIHLNLIGVITNVVYGILLSSKMTV</sequence>